<dbReference type="InterPro" id="IPR000847">
    <property type="entry name" value="LysR_HTH_N"/>
</dbReference>
<comment type="similarity">
    <text evidence="1">Belongs to the LysR transcriptional regulatory family.</text>
</comment>
<name>A0A5P1X2H4_9LACO</name>
<evidence type="ECO:0000256" key="3">
    <source>
        <dbReference type="ARBA" id="ARBA00023125"/>
    </source>
</evidence>
<dbReference type="GO" id="GO:0003677">
    <property type="term" value="F:DNA binding"/>
    <property type="evidence" value="ECO:0007669"/>
    <property type="project" value="UniProtKB-KW"/>
</dbReference>
<accession>A0A5P1X2H4</accession>
<dbReference type="FunFam" id="1.10.10.10:FF:000001">
    <property type="entry name" value="LysR family transcriptional regulator"/>
    <property type="match status" value="1"/>
</dbReference>
<dbReference type="PRINTS" id="PR00039">
    <property type="entry name" value="HTHLYSR"/>
</dbReference>
<dbReference type="Proteomes" id="UP000325295">
    <property type="component" value="Chromosome"/>
</dbReference>
<dbReference type="SUPFAM" id="SSF53850">
    <property type="entry name" value="Periplasmic binding protein-like II"/>
    <property type="match status" value="1"/>
</dbReference>
<keyword evidence="3" id="KW-0238">DNA-binding</keyword>
<dbReference type="SUPFAM" id="SSF46785">
    <property type="entry name" value="Winged helix' DNA-binding domain"/>
    <property type="match status" value="1"/>
</dbReference>
<dbReference type="InterPro" id="IPR005119">
    <property type="entry name" value="LysR_subst-bd"/>
</dbReference>
<dbReference type="GO" id="GO:0003700">
    <property type="term" value="F:DNA-binding transcription factor activity"/>
    <property type="evidence" value="ECO:0007669"/>
    <property type="project" value="InterPro"/>
</dbReference>
<proteinExistence type="inferred from homology"/>
<dbReference type="Gene3D" id="1.10.10.10">
    <property type="entry name" value="Winged helix-like DNA-binding domain superfamily/Winged helix DNA-binding domain"/>
    <property type="match status" value="1"/>
</dbReference>
<keyword evidence="7" id="KW-1185">Reference proteome</keyword>
<protein>
    <submittedName>
        <fullName evidence="6">LysR family transcriptional regulator</fullName>
    </submittedName>
</protein>
<dbReference type="PANTHER" id="PTHR30419">
    <property type="entry name" value="HTH-TYPE TRANSCRIPTIONAL REGULATOR YBHD"/>
    <property type="match status" value="1"/>
</dbReference>
<evidence type="ECO:0000313" key="6">
    <source>
        <dbReference type="EMBL" id="QER67084.1"/>
    </source>
</evidence>
<sequence>MEASMFTISDYILTIVEQGTFSNAAKQLHISQPALSIAVKKLETELGYQLFERTNNPLTLTAVGEIYVAKAQQVQTLQEELQDDLDNLKHNVVGTLKLGGAFISVNYLLPPLLKQFHTEYPQVHLDLQEAPFPELPSLLIQNKLDLAVDTDWFLNPNIETVQLFENHILLAVADELMPAQLVNRSGYRSNDIANGLHLTDQRPKINLAELTELPFILMTPSNEIYQRTKSYFAEANFSPISPLTVNQQVSSFEFAKQYWGAAFITDTLVQSSPTVHDLHFYRIDSPEQPRFVAISYHKQQYISRAKQAFIDFATNYFMAK</sequence>
<dbReference type="Gene3D" id="3.40.190.290">
    <property type="match status" value="1"/>
</dbReference>
<organism evidence="6 7">
    <name type="scientific">Paucilactobacillus nenjiangensis</name>
    <dbReference type="NCBI Taxonomy" id="1296540"/>
    <lineage>
        <taxon>Bacteria</taxon>
        <taxon>Bacillati</taxon>
        <taxon>Bacillota</taxon>
        <taxon>Bacilli</taxon>
        <taxon>Lactobacillales</taxon>
        <taxon>Lactobacillaceae</taxon>
        <taxon>Paucilactobacillus</taxon>
    </lineage>
</organism>
<dbReference type="Pfam" id="PF03466">
    <property type="entry name" value="LysR_substrate"/>
    <property type="match status" value="1"/>
</dbReference>
<dbReference type="PROSITE" id="PS50931">
    <property type="entry name" value="HTH_LYSR"/>
    <property type="match status" value="1"/>
</dbReference>
<evidence type="ECO:0000256" key="4">
    <source>
        <dbReference type="ARBA" id="ARBA00023163"/>
    </source>
</evidence>
<dbReference type="OrthoDB" id="9803735at2"/>
<evidence type="ECO:0000259" key="5">
    <source>
        <dbReference type="PROSITE" id="PS50931"/>
    </source>
</evidence>
<dbReference type="AlphaFoldDB" id="A0A5P1X2H4"/>
<evidence type="ECO:0000256" key="2">
    <source>
        <dbReference type="ARBA" id="ARBA00023015"/>
    </source>
</evidence>
<keyword evidence="2" id="KW-0805">Transcription regulation</keyword>
<dbReference type="InterPro" id="IPR036388">
    <property type="entry name" value="WH-like_DNA-bd_sf"/>
</dbReference>
<keyword evidence="4" id="KW-0804">Transcription</keyword>
<dbReference type="Pfam" id="PF00126">
    <property type="entry name" value="HTH_1"/>
    <property type="match status" value="1"/>
</dbReference>
<evidence type="ECO:0000313" key="7">
    <source>
        <dbReference type="Proteomes" id="UP000325295"/>
    </source>
</evidence>
<evidence type="ECO:0000256" key="1">
    <source>
        <dbReference type="ARBA" id="ARBA00009437"/>
    </source>
</evidence>
<reference evidence="6 7" key="1">
    <citation type="submission" date="2019-09" db="EMBL/GenBank/DDBJ databases">
        <title>Complete Genome Sequence of Lactobacillus nenjiangensis SH-Y15, isolated from sauerkraut.</title>
        <authorList>
            <person name="Yang H."/>
        </authorList>
    </citation>
    <scope>NUCLEOTIDE SEQUENCE [LARGE SCALE GENOMIC DNA]</scope>
    <source>
        <strain evidence="6 7">SH-Y15</strain>
    </source>
</reference>
<dbReference type="InterPro" id="IPR050950">
    <property type="entry name" value="HTH-type_LysR_regulators"/>
</dbReference>
<dbReference type="CDD" id="cd05466">
    <property type="entry name" value="PBP2_LTTR_substrate"/>
    <property type="match status" value="1"/>
</dbReference>
<dbReference type="PANTHER" id="PTHR30419:SF8">
    <property type="entry name" value="NITROGEN ASSIMILATION TRANSCRIPTIONAL ACTIVATOR-RELATED"/>
    <property type="match status" value="1"/>
</dbReference>
<feature type="domain" description="HTH lysR-type" evidence="5">
    <location>
        <begin position="11"/>
        <end position="61"/>
    </location>
</feature>
<gene>
    <name evidence="6" type="ORF">F0161_03810</name>
</gene>
<dbReference type="GO" id="GO:0005829">
    <property type="term" value="C:cytosol"/>
    <property type="evidence" value="ECO:0007669"/>
    <property type="project" value="TreeGrafter"/>
</dbReference>
<dbReference type="KEGG" id="lnn:F0161_03810"/>
<dbReference type="InterPro" id="IPR036390">
    <property type="entry name" value="WH_DNA-bd_sf"/>
</dbReference>
<dbReference type="EMBL" id="CP043939">
    <property type="protein sequence ID" value="QER67084.1"/>
    <property type="molecule type" value="Genomic_DNA"/>
</dbReference>